<evidence type="ECO:0000313" key="1">
    <source>
        <dbReference type="EMBL" id="KRM94841.1"/>
    </source>
</evidence>
<dbReference type="EMBL" id="AYYI01000079">
    <property type="protein sequence ID" value="KRM94841.1"/>
    <property type="molecule type" value="Genomic_DNA"/>
</dbReference>
<comment type="caution">
    <text evidence="1">The sequence shown here is derived from an EMBL/GenBank/DDBJ whole genome shotgun (WGS) entry which is preliminary data.</text>
</comment>
<protein>
    <submittedName>
        <fullName evidence="1">Uncharacterized protein</fullName>
    </submittedName>
</protein>
<dbReference type="PATRIC" id="fig|1423796.3.peg.108"/>
<gene>
    <name evidence="1" type="ORF">FC24_GL000106</name>
</gene>
<accession>A0A0R2D2S4</accession>
<dbReference type="STRING" id="1423796.FC24_GL000106"/>
<dbReference type="Proteomes" id="UP000051638">
    <property type="component" value="Unassembled WGS sequence"/>
</dbReference>
<evidence type="ECO:0000313" key="2">
    <source>
        <dbReference type="Proteomes" id="UP000051638"/>
    </source>
</evidence>
<keyword evidence="2" id="KW-1185">Reference proteome</keyword>
<dbReference type="OrthoDB" id="2292110at2"/>
<dbReference type="AlphaFoldDB" id="A0A0R2D2S4"/>
<organism evidence="1 2">
    <name type="scientific">Loigolactobacillus rennini DSM 20253</name>
    <dbReference type="NCBI Taxonomy" id="1423796"/>
    <lineage>
        <taxon>Bacteria</taxon>
        <taxon>Bacillati</taxon>
        <taxon>Bacillota</taxon>
        <taxon>Bacilli</taxon>
        <taxon>Lactobacillales</taxon>
        <taxon>Lactobacillaceae</taxon>
        <taxon>Loigolactobacillus</taxon>
    </lineage>
</organism>
<proteinExistence type="predicted"/>
<dbReference type="RefSeq" id="WP_057874572.1">
    <property type="nucleotide sequence ID" value="NZ_AYYI01000079.1"/>
</dbReference>
<reference evidence="1 2" key="1">
    <citation type="journal article" date="2015" name="Genome Announc.">
        <title>Expanding the biotechnology potential of lactobacilli through comparative genomics of 213 strains and associated genera.</title>
        <authorList>
            <person name="Sun Z."/>
            <person name="Harris H.M."/>
            <person name="McCann A."/>
            <person name="Guo C."/>
            <person name="Argimon S."/>
            <person name="Zhang W."/>
            <person name="Yang X."/>
            <person name="Jeffery I.B."/>
            <person name="Cooney J.C."/>
            <person name="Kagawa T.F."/>
            <person name="Liu W."/>
            <person name="Song Y."/>
            <person name="Salvetti E."/>
            <person name="Wrobel A."/>
            <person name="Rasinkangas P."/>
            <person name="Parkhill J."/>
            <person name="Rea M.C."/>
            <person name="O'Sullivan O."/>
            <person name="Ritari J."/>
            <person name="Douillard F.P."/>
            <person name="Paul Ross R."/>
            <person name="Yang R."/>
            <person name="Briner A.E."/>
            <person name="Felis G.E."/>
            <person name="de Vos W.M."/>
            <person name="Barrangou R."/>
            <person name="Klaenhammer T.R."/>
            <person name="Caufield P.W."/>
            <person name="Cui Y."/>
            <person name="Zhang H."/>
            <person name="O'Toole P.W."/>
        </authorList>
    </citation>
    <scope>NUCLEOTIDE SEQUENCE [LARGE SCALE GENOMIC DNA]</scope>
    <source>
        <strain evidence="1 2">DSM 20253</strain>
    </source>
</reference>
<sequence>MADKDAEKKETEADEKKTIEIDPAVVKQGVALIKKQGYITRKDIPEIQQDDWARALSEKISAAFHDADEAPYIYYERYDFADHEITGIIFNMDQIKTRAEAGNKLGQALGLKSFEH</sequence>
<name>A0A0R2D2S4_9LACO</name>